<gene>
    <name evidence="1" type="ORF">SAMN05660413_03372</name>
</gene>
<organism evidence="1 2">
    <name type="scientific">Salegentibacter flavus</name>
    <dbReference type="NCBI Taxonomy" id="287099"/>
    <lineage>
        <taxon>Bacteria</taxon>
        <taxon>Pseudomonadati</taxon>
        <taxon>Bacteroidota</taxon>
        <taxon>Flavobacteriia</taxon>
        <taxon>Flavobacteriales</taxon>
        <taxon>Flavobacteriaceae</taxon>
        <taxon>Salegentibacter</taxon>
    </lineage>
</organism>
<evidence type="ECO:0000313" key="2">
    <source>
        <dbReference type="Proteomes" id="UP000199153"/>
    </source>
</evidence>
<dbReference type="Proteomes" id="UP000199153">
    <property type="component" value="Unassembled WGS sequence"/>
</dbReference>
<dbReference type="EMBL" id="FOVL01000041">
    <property type="protein sequence ID" value="SFN99653.1"/>
    <property type="molecule type" value="Genomic_DNA"/>
</dbReference>
<name>A0A1I5DKA8_9FLAO</name>
<protein>
    <submittedName>
        <fullName evidence="1">Uncharacterized protein</fullName>
    </submittedName>
</protein>
<reference evidence="1 2" key="1">
    <citation type="submission" date="2016-10" db="EMBL/GenBank/DDBJ databases">
        <authorList>
            <person name="de Groot N.N."/>
        </authorList>
    </citation>
    <scope>NUCLEOTIDE SEQUENCE [LARGE SCALE GENOMIC DNA]</scope>
    <source>
        <strain evidence="1 2">DSM 17794</strain>
    </source>
</reference>
<dbReference type="AlphaFoldDB" id="A0A1I5DKA8"/>
<sequence length="127" mass="15135">MVDREMSDQGMAKFYIETDLKESRYEKRLLATVDNSLYYSFYPDKIVKQTSEHKELIYTLYFDRLPDNYNRKSFKKISATDSIILSKGSTILDSLGWTDYQKPNEARAFLIEVNYYHGYPKNKRFKP</sequence>
<evidence type="ECO:0000313" key="1">
    <source>
        <dbReference type="EMBL" id="SFN99653.1"/>
    </source>
</evidence>
<accession>A0A1I5DKA8</accession>
<proteinExistence type="predicted"/>
<keyword evidence="2" id="KW-1185">Reference proteome</keyword>